<dbReference type="InterPro" id="IPR036197">
    <property type="entry name" value="NarG-like_sf"/>
</dbReference>
<comment type="caution">
    <text evidence="2">The sequence shown here is derived from an EMBL/GenBank/DDBJ whole genome shotgun (WGS) entry which is preliminary data.</text>
</comment>
<gene>
    <name evidence="2" type="ORF">X474_05375</name>
</gene>
<accession>A0A0D2JAL5</accession>
<feature type="transmembrane region" description="Helical" evidence="1">
    <location>
        <begin position="69"/>
        <end position="89"/>
    </location>
</feature>
<dbReference type="InParanoid" id="A0A0D2JAL5"/>
<feature type="transmembrane region" description="Helical" evidence="1">
    <location>
        <begin position="12"/>
        <end position="31"/>
    </location>
</feature>
<feature type="transmembrane region" description="Helical" evidence="1">
    <location>
        <begin position="143"/>
        <end position="161"/>
    </location>
</feature>
<sequence length="222" mass="25642">MYLFLAGPGAWVAFVVFGVGILVRLAFLFGISRERDKIFYNHLSWKWGVRSIWHWLLPPAALTYRKKPIFAFSVWFFHLFLLVTPLFLSAHNILLQRNLGFSLWSMPDYIADFITVLFVLIGMGLLLRRLTRPEVRLLSGPRDYVLLLLTLAPFITGFLAYHQVGPYRVMLCLHMMAGEILLLVIPFTKLSHAFLFFPSRFFIGSDMGGRREQNGRAGARTW</sequence>
<evidence type="ECO:0000256" key="1">
    <source>
        <dbReference type="SAM" id="Phobius"/>
    </source>
</evidence>
<protein>
    <recommendedName>
        <fullName evidence="4">Nitrate reductase</fullName>
    </recommendedName>
</protein>
<evidence type="ECO:0000313" key="3">
    <source>
        <dbReference type="Proteomes" id="UP000032233"/>
    </source>
</evidence>
<dbReference type="STRING" id="1429043.X474_05375"/>
<dbReference type="SUPFAM" id="SSF103501">
    <property type="entry name" value="Respiratory nitrate reductase 1 gamma chain"/>
    <property type="match status" value="1"/>
</dbReference>
<keyword evidence="1" id="KW-1133">Transmembrane helix</keyword>
<dbReference type="PATRIC" id="fig|1429043.3.peg.1143"/>
<dbReference type="EMBL" id="AZAC01000004">
    <property type="protein sequence ID" value="KIX15169.1"/>
    <property type="molecule type" value="Genomic_DNA"/>
</dbReference>
<dbReference type="AlphaFoldDB" id="A0A0D2JAL5"/>
<dbReference type="Gene3D" id="1.20.950.20">
    <property type="entry name" value="Transmembrane di-heme cytochromes, Chain C"/>
    <property type="match status" value="1"/>
</dbReference>
<evidence type="ECO:0000313" key="2">
    <source>
        <dbReference type="EMBL" id="KIX15169.1"/>
    </source>
</evidence>
<keyword evidence="1" id="KW-0812">Transmembrane</keyword>
<feature type="transmembrane region" description="Helical" evidence="1">
    <location>
        <begin position="109"/>
        <end position="131"/>
    </location>
</feature>
<proteinExistence type="predicted"/>
<organism evidence="2 3">
    <name type="scientific">Dethiosulfatarculus sandiegensis</name>
    <dbReference type="NCBI Taxonomy" id="1429043"/>
    <lineage>
        <taxon>Bacteria</taxon>
        <taxon>Pseudomonadati</taxon>
        <taxon>Thermodesulfobacteriota</taxon>
        <taxon>Desulfarculia</taxon>
        <taxon>Desulfarculales</taxon>
        <taxon>Desulfarculaceae</taxon>
        <taxon>Dethiosulfatarculus</taxon>
    </lineage>
</organism>
<keyword evidence="3" id="KW-1185">Reference proteome</keyword>
<reference evidence="2 3" key="1">
    <citation type="submission" date="2013-11" db="EMBL/GenBank/DDBJ databases">
        <title>Metagenomic analysis of a methanogenic consortium involved in long chain n-alkane degradation.</title>
        <authorList>
            <person name="Davidova I.A."/>
            <person name="Callaghan A.V."/>
            <person name="Wawrik B."/>
            <person name="Pruitt S."/>
            <person name="Marks C."/>
            <person name="Duncan K.E."/>
            <person name="Suflita J.M."/>
        </authorList>
    </citation>
    <scope>NUCLEOTIDE SEQUENCE [LARGE SCALE GENOMIC DNA]</scope>
    <source>
        <strain evidence="2 3">SPR</strain>
    </source>
</reference>
<keyword evidence="1" id="KW-0472">Membrane</keyword>
<evidence type="ECO:0008006" key="4">
    <source>
        <dbReference type="Google" id="ProtNLM"/>
    </source>
</evidence>
<name>A0A0D2JAL5_9BACT</name>
<dbReference type="Proteomes" id="UP000032233">
    <property type="component" value="Unassembled WGS sequence"/>
</dbReference>